<comment type="caution">
    <text evidence="2">The sequence shown here is derived from an EMBL/GenBank/DDBJ whole genome shotgun (WGS) entry which is preliminary data.</text>
</comment>
<accession>A0AAN7WWU3</accession>
<dbReference type="Proteomes" id="UP001346869">
    <property type="component" value="Unassembled WGS sequence"/>
</dbReference>
<evidence type="ECO:0000313" key="2">
    <source>
        <dbReference type="EMBL" id="KAK5850146.1"/>
    </source>
</evidence>
<feature type="region of interest" description="Disordered" evidence="1">
    <location>
        <begin position="88"/>
        <end position="108"/>
    </location>
</feature>
<keyword evidence="3" id="KW-1185">Reference proteome</keyword>
<dbReference type="AlphaFoldDB" id="A0AAN7WWU3"/>
<dbReference type="EMBL" id="JAUZQC010000023">
    <property type="protein sequence ID" value="KAK5850146.1"/>
    <property type="molecule type" value="Genomic_DNA"/>
</dbReference>
<name>A0AAN7WWU3_ELEMC</name>
<reference evidence="2 3" key="2">
    <citation type="journal article" date="2023" name="Mol. Biol. Evol.">
        <title>Genomics of Secondarily Temperate Adaptation in the Only Non-Antarctic Icefish.</title>
        <authorList>
            <person name="Rivera-Colon A.G."/>
            <person name="Rayamajhi N."/>
            <person name="Minhas B.F."/>
            <person name="Madrigal G."/>
            <person name="Bilyk K.T."/>
            <person name="Yoon V."/>
            <person name="Hune M."/>
            <person name="Gregory S."/>
            <person name="Cheng C.H.C."/>
            <person name="Catchen J.M."/>
        </authorList>
    </citation>
    <scope>NUCLEOTIDE SEQUENCE [LARGE SCALE GENOMIC DNA]</scope>
    <source>
        <strain evidence="2">JMC-PN-2008</strain>
    </source>
</reference>
<reference evidence="2 3" key="1">
    <citation type="journal article" date="2023" name="Genes (Basel)">
        <title>Chromosome-Level Genome Assembly and Circadian Gene Repertoire of the Patagonia Blennie Eleginops maclovinus-The Closest Ancestral Proxy of Antarctic Cryonotothenioids.</title>
        <authorList>
            <person name="Cheng C.C."/>
            <person name="Rivera-Colon A.G."/>
            <person name="Minhas B.F."/>
            <person name="Wilson L."/>
            <person name="Rayamajhi N."/>
            <person name="Vargas-Chacoff L."/>
            <person name="Catchen J.M."/>
        </authorList>
    </citation>
    <scope>NUCLEOTIDE SEQUENCE [LARGE SCALE GENOMIC DNA]</scope>
    <source>
        <strain evidence="2">JMC-PN-2008</strain>
    </source>
</reference>
<sequence>MQHIWSHLSPSATVWAEGSWVEGRTTGQRDKLVLWPLPMIPQSADPSCHPSIQIPLISATCTLPLGGRRRPELALSLRCTRIPTEEAPTGTLIAKAKGHPSSQAQWGH</sequence>
<proteinExistence type="predicted"/>
<gene>
    <name evidence="2" type="ORF">PBY51_014421</name>
</gene>
<evidence type="ECO:0000256" key="1">
    <source>
        <dbReference type="SAM" id="MobiDB-lite"/>
    </source>
</evidence>
<protein>
    <submittedName>
        <fullName evidence="2">Uncharacterized protein</fullName>
    </submittedName>
</protein>
<organism evidence="2 3">
    <name type="scientific">Eleginops maclovinus</name>
    <name type="common">Patagonian blennie</name>
    <name type="synonym">Eleginus maclovinus</name>
    <dbReference type="NCBI Taxonomy" id="56733"/>
    <lineage>
        <taxon>Eukaryota</taxon>
        <taxon>Metazoa</taxon>
        <taxon>Chordata</taxon>
        <taxon>Craniata</taxon>
        <taxon>Vertebrata</taxon>
        <taxon>Euteleostomi</taxon>
        <taxon>Actinopterygii</taxon>
        <taxon>Neopterygii</taxon>
        <taxon>Teleostei</taxon>
        <taxon>Neoteleostei</taxon>
        <taxon>Acanthomorphata</taxon>
        <taxon>Eupercaria</taxon>
        <taxon>Perciformes</taxon>
        <taxon>Notothenioidei</taxon>
        <taxon>Eleginopidae</taxon>
        <taxon>Eleginops</taxon>
    </lineage>
</organism>
<evidence type="ECO:0000313" key="3">
    <source>
        <dbReference type="Proteomes" id="UP001346869"/>
    </source>
</evidence>